<dbReference type="PROSITE" id="PS50048">
    <property type="entry name" value="ZN2_CY6_FUNGAL_2"/>
    <property type="match status" value="1"/>
</dbReference>
<dbReference type="GO" id="GO:0005634">
    <property type="term" value="C:nucleus"/>
    <property type="evidence" value="ECO:0007669"/>
    <property type="project" value="UniProtKB-SubCell"/>
</dbReference>
<comment type="caution">
    <text evidence="7">The sequence shown here is derived from an EMBL/GenBank/DDBJ whole genome shotgun (WGS) entry which is preliminary data.</text>
</comment>
<dbReference type="SMART" id="SM00066">
    <property type="entry name" value="GAL4"/>
    <property type="match status" value="1"/>
</dbReference>
<protein>
    <recommendedName>
        <fullName evidence="6">Zn(2)-C6 fungal-type domain-containing protein</fullName>
    </recommendedName>
</protein>
<dbReference type="PROSITE" id="PS00463">
    <property type="entry name" value="ZN2_CY6_FUNGAL_1"/>
    <property type="match status" value="1"/>
</dbReference>
<dbReference type="AlphaFoldDB" id="A0A8K0VWB6"/>
<organism evidence="7 8">
    <name type="scientific">Paraphoma chrysanthemicola</name>
    <dbReference type="NCBI Taxonomy" id="798071"/>
    <lineage>
        <taxon>Eukaryota</taxon>
        <taxon>Fungi</taxon>
        <taxon>Dikarya</taxon>
        <taxon>Ascomycota</taxon>
        <taxon>Pezizomycotina</taxon>
        <taxon>Dothideomycetes</taxon>
        <taxon>Pleosporomycetidae</taxon>
        <taxon>Pleosporales</taxon>
        <taxon>Pleosporineae</taxon>
        <taxon>Phaeosphaeriaceae</taxon>
        <taxon>Paraphoma</taxon>
    </lineage>
</organism>
<name>A0A8K0VWB6_9PLEO</name>
<keyword evidence="8" id="KW-1185">Reference proteome</keyword>
<comment type="subcellular location">
    <subcellularLocation>
        <location evidence="1">Nucleus</location>
    </subcellularLocation>
</comment>
<evidence type="ECO:0000256" key="3">
    <source>
        <dbReference type="ARBA" id="ARBA00023015"/>
    </source>
</evidence>
<evidence type="ECO:0000259" key="6">
    <source>
        <dbReference type="PROSITE" id="PS50048"/>
    </source>
</evidence>
<dbReference type="InterPro" id="IPR036864">
    <property type="entry name" value="Zn2-C6_fun-type_DNA-bd_sf"/>
</dbReference>
<dbReference type="GO" id="GO:0000981">
    <property type="term" value="F:DNA-binding transcription factor activity, RNA polymerase II-specific"/>
    <property type="evidence" value="ECO:0007669"/>
    <property type="project" value="InterPro"/>
</dbReference>
<dbReference type="OrthoDB" id="3862662at2759"/>
<feature type="domain" description="Zn(2)-C6 fungal-type" evidence="6">
    <location>
        <begin position="11"/>
        <end position="41"/>
    </location>
</feature>
<reference evidence="7" key="1">
    <citation type="journal article" date="2021" name="Nat. Commun.">
        <title>Genetic determinants of endophytism in the Arabidopsis root mycobiome.</title>
        <authorList>
            <person name="Mesny F."/>
            <person name="Miyauchi S."/>
            <person name="Thiergart T."/>
            <person name="Pickel B."/>
            <person name="Atanasova L."/>
            <person name="Karlsson M."/>
            <person name="Huettel B."/>
            <person name="Barry K.W."/>
            <person name="Haridas S."/>
            <person name="Chen C."/>
            <person name="Bauer D."/>
            <person name="Andreopoulos W."/>
            <person name="Pangilinan J."/>
            <person name="LaButti K."/>
            <person name="Riley R."/>
            <person name="Lipzen A."/>
            <person name="Clum A."/>
            <person name="Drula E."/>
            <person name="Henrissat B."/>
            <person name="Kohler A."/>
            <person name="Grigoriev I.V."/>
            <person name="Martin F.M."/>
            <person name="Hacquard S."/>
        </authorList>
    </citation>
    <scope>NUCLEOTIDE SEQUENCE</scope>
    <source>
        <strain evidence="7">MPI-SDFR-AT-0120</strain>
    </source>
</reference>
<dbReference type="PANTHER" id="PTHR47338">
    <property type="entry name" value="ZN(II)2CYS6 TRANSCRIPTION FACTOR (EUROFUNG)-RELATED"/>
    <property type="match status" value="1"/>
</dbReference>
<dbReference type="Proteomes" id="UP000813461">
    <property type="component" value="Unassembled WGS sequence"/>
</dbReference>
<accession>A0A8K0VWB6</accession>
<proteinExistence type="predicted"/>
<keyword evidence="4" id="KW-0804">Transcription</keyword>
<dbReference type="PANTHER" id="PTHR47338:SF5">
    <property type="entry name" value="ZN(II)2CYS6 TRANSCRIPTION FACTOR (EUROFUNG)"/>
    <property type="match status" value="1"/>
</dbReference>
<dbReference type="Pfam" id="PF00172">
    <property type="entry name" value="Zn_clus"/>
    <property type="match status" value="1"/>
</dbReference>
<dbReference type="EMBL" id="JAGMVJ010000015">
    <property type="protein sequence ID" value="KAH7080910.1"/>
    <property type="molecule type" value="Genomic_DNA"/>
</dbReference>
<keyword evidence="3" id="KW-0805">Transcription regulation</keyword>
<evidence type="ECO:0000256" key="2">
    <source>
        <dbReference type="ARBA" id="ARBA00022723"/>
    </source>
</evidence>
<dbReference type="SUPFAM" id="SSF57701">
    <property type="entry name" value="Zn2/Cys6 DNA-binding domain"/>
    <property type="match status" value="1"/>
</dbReference>
<keyword evidence="5" id="KW-0539">Nucleus</keyword>
<gene>
    <name evidence="7" type="ORF">FB567DRAFT_115638</name>
</gene>
<dbReference type="CDD" id="cd00067">
    <property type="entry name" value="GAL4"/>
    <property type="match status" value="1"/>
</dbReference>
<dbReference type="Gene3D" id="4.10.240.10">
    <property type="entry name" value="Zn(2)-C6 fungal-type DNA-binding domain"/>
    <property type="match status" value="1"/>
</dbReference>
<keyword evidence="2" id="KW-0479">Metal-binding</keyword>
<evidence type="ECO:0000256" key="1">
    <source>
        <dbReference type="ARBA" id="ARBA00004123"/>
    </source>
</evidence>
<dbReference type="InterPro" id="IPR001138">
    <property type="entry name" value="Zn2Cys6_DnaBD"/>
</dbReference>
<evidence type="ECO:0000256" key="4">
    <source>
        <dbReference type="ARBA" id="ARBA00023163"/>
    </source>
</evidence>
<evidence type="ECO:0000256" key="5">
    <source>
        <dbReference type="ARBA" id="ARBA00023242"/>
    </source>
</evidence>
<dbReference type="InterPro" id="IPR050815">
    <property type="entry name" value="TF_fung"/>
</dbReference>
<dbReference type="GO" id="GO:0008270">
    <property type="term" value="F:zinc ion binding"/>
    <property type="evidence" value="ECO:0007669"/>
    <property type="project" value="InterPro"/>
</dbReference>
<evidence type="ECO:0000313" key="8">
    <source>
        <dbReference type="Proteomes" id="UP000813461"/>
    </source>
</evidence>
<evidence type="ECO:0000313" key="7">
    <source>
        <dbReference type="EMBL" id="KAH7080910.1"/>
    </source>
</evidence>
<sequence length="253" mass="28633">MSETTDFHPIACESCRNKKSKCDREIPRCSQCATSGSSCQYPPVNKRGIPSGYLSFIEQRLFETELVVFELLSAIYKSQRPIELQHVSHLERQVLADLSQKQSKSLKIEEWKSLPLTTDESRHEWWLRRHELIAHNGQANGTGPTQNARTPQETWLDASPSSAQYEDMPSHLRMHAQQPAPSTPQAPTFVDTWQPLPSEIVSATSASFRANDELHTNTAHPETTAKDDNGVAFTTLAEPPAQSMNAERWRKYF</sequence>